<dbReference type="EC" id="3.5.1.4" evidence="3"/>
<dbReference type="PROSITE" id="PS00571">
    <property type="entry name" value="AMIDASES"/>
    <property type="match status" value="1"/>
</dbReference>
<feature type="domain" description="Amidase" evidence="2">
    <location>
        <begin position="20"/>
        <end position="189"/>
    </location>
</feature>
<dbReference type="RefSeq" id="WP_185136936.1">
    <property type="nucleotide sequence ID" value="NZ_JACJVR010000063.1"/>
</dbReference>
<dbReference type="GO" id="GO:0004040">
    <property type="term" value="F:amidase activity"/>
    <property type="evidence" value="ECO:0007669"/>
    <property type="project" value="UniProtKB-EC"/>
</dbReference>
<dbReference type="InterPro" id="IPR036928">
    <property type="entry name" value="AS_sf"/>
</dbReference>
<dbReference type="SUPFAM" id="SSF75304">
    <property type="entry name" value="Amidase signature (AS) enzymes"/>
    <property type="match status" value="1"/>
</dbReference>
<dbReference type="AlphaFoldDB" id="A0A841TZG5"/>
<keyword evidence="3" id="KW-0378">Hydrolase</keyword>
<evidence type="ECO:0000256" key="1">
    <source>
        <dbReference type="SAM" id="MobiDB-lite"/>
    </source>
</evidence>
<sequence length="406" mass="43450">MNALNAHNAYVRADLTVEPEGEGSLSGLTFAVKDVFDVAGHTSSAGNPDWRRTHGPAKRHARAVRLLLKQGARLRGATITDELMYSLQGENHHYGTPVNPRASGRVPGGSSSGSAVAVAAGDADFALGTDTGGSVRIPASYCGVYGFRPGHGAVSAEGVIPLAPSFDTVGWMSRDAETLLRVGRILLENGIESESESESESGSGAACRLYLPSEAWELAEPGVRQALLRELASIAPGMKPESAELPEGSLEAWARTFRTIQGIEIWEQHGPWVRSEKPVFGPGIAERFQWASRLPSSDKERLYGMKRTVGRKLDEWLGSDSLLVVPTATGEAPLLRMTGEQTELQRSRTMMLTCIAGLSGLPQATVPVFSGRGNPLGLSFIAGRGRDLSLLRWVRDKLAVREGGGR</sequence>
<dbReference type="InterPro" id="IPR020556">
    <property type="entry name" value="Amidase_CS"/>
</dbReference>
<evidence type="ECO:0000313" key="4">
    <source>
        <dbReference type="Proteomes" id="UP000553776"/>
    </source>
</evidence>
<dbReference type="PANTHER" id="PTHR46310:SF7">
    <property type="entry name" value="AMIDASE 1"/>
    <property type="match status" value="1"/>
</dbReference>
<feature type="region of interest" description="Disordered" evidence="1">
    <location>
        <begin position="94"/>
        <end position="113"/>
    </location>
</feature>
<keyword evidence="4" id="KW-1185">Reference proteome</keyword>
<organism evidence="3 4">
    <name type="scientific">Cohnella xylanilytica</name>
    <dbReference type="NCBI Taxonomy" id="557555"/>
    <lineage>
        <taxon>Bacteria</taxon>
        <taxon>Bacillati</taxon>
        <taxon>Bacillota</taxon>
        <taxon>Bacilli</taxon>
        <taxon>Bacillales</taxon>
        <taxon>Paenibacillaceae</taxon>
        <taxon>Cohnella</taxon>
    </lineage>
</organism>
<name>A0A841TZG5_9BACL</name>
<proteinExistence type="predicted"/>
<dbReference type="PANTHER" id="PTHR46310">
    <property type="entry name" value="AMIDASE 1"/>
    <property type="match status" value="1"/>
</dbReference>
<reference evidence="3 4" key="1">
    <citation type="submission" date="2020-08" db="EMBL/GenBank/DDBJ databases">
        <title>Cohnella phylogeny.</title>
        <authorList>
            <person name="Dunlap C."/>
        </authorList>
    </citation>
    <scope>NUCLEOTIDE SEQUENCE [LARGE SCALE GENOMIC DNA]</scope>
    <source>
        <strain evidence="3 4">DSM 25239</strain>
    </source>
</reference>
<evidence type="ECO:0000259" key="2">
    <source>
        <dbReference type="Pfam" id="PF01425"/>
    </source>
</evidence>
<dbReference type="NCBIfam" id="NF006169">
    <property type="entry name" value="PRK08310.1"/>
    <property type="match status" value="1"/>
</dbReference>
<dbReference type="Proteomes" id="UP000553776">
    <property type="component" value="Unassembled WGS sequence"/>
</dbReference>
<comment type="caution">
    <text evidence="3">The sequence shown here is derived from an EMBL/GenBank/DDBJ whole genome shotgun (WGS) entry which is preliminary data.</text>
</comment>
<dbReference type="Gene3D" id="3.90.1300.10">
    <property type="entry name" value="Amidase signature (AS) domain"/>
    <property type="match status" value="1"/>
</dbReference>
<evidence type="ECO:0000313" key="3">
    <source>
        <dbReference type="EMBL" id="MBB6692949.1"/>
    </source>
</evidence>
<gene>
    <name evidence="3" type="ORF">H7B90_16195</name>
</gene>
<dbReference type="EMBL" id="JACJVR010000063">
    <property type="protein sequence ID" value="MBB6692949.1"/>
    <property type="molecule type" value="Genomic_DNA"/>
</dbReference>
<dbReference type="InterPro" id="IPR023631">
    <property type="entry name" value="Amidase_dom"/>
</dbReference>
<protein>
    <submittedName>
        <fullName evidence="3">Amidase</fullName>
        <ecNumber evidence="3">3.5.1.4</ecNumber>
    </submittedName>
</protein>
<dbReference type="Pfam" id="PF01425">
    <property type="entry name" value="Amidase"/>
    <property type="match status" value="1"/>
</dbReference>
<accession>A0A841TZG5</accession>